<dbReference type="GO" id="GO:0005615">
    <property type="term" value="C:extracellular space"/>
    <property type="evidence" value="ECO:0007669"/>
    <property type="project" value="TreeGrafter"/>
</dbReference>
<dbReference type="EMBL" id="OU895879">
    <property type="protein sequence ID" value="CAG9807423.1"/>
    <property type="molecule type" value="Genomic_DNA"/>
</dbReference>
<dbReference type="Pfam" id="PF13306">
    <property type="entry name" value="LRR_5"/>
    <property type="match status" value="1"/>
</dbReference>
<feature type="signal peptide" evidence="4">
    <location>
        <begin position="1"/>
        <end position="22"/>
    </location>
</feature>
<proteinExistence type="predicted"/>
<dbReference type="InterPro" id="IPR003591">
    <property type="entry name" value="Leu-rich_rpt_typical-subtyp"/>
</dbReference>
<dbReference type="Gene3D" id="3.80.10.10">
    <property type="entry name" value="Ribonuclease Inhibitor"/>
    <property type="match status" value="1"/>
</dbReference>
<sequence>MNAINFSLKTLTLFLIFLQIRAIILPCDFSFDKKYGYTCRVGDINITKSHVKIKRIGGNHEEERKLFNRTDTDVLRVIMFNRTINFLPVNITHYFPYLRTLQVKKCGLQRLTRAPDLRFTLRRMYFGFNEIKNIPEKYFWHFCRLETLSLHGNQISNIPRMAFRDLISLKRLSLNNNHLKSIDSVLFTNCLNLEYVDLENNSLQYIESKLFSNQPRLNKLLMRNNQIGAIESGFLSRLKYNETGFNALLGGNRCIDNFTFPRDGNYEDLYRLFVNNCSPPQARVESTTPKTTAKPKKKPKYRTPDMIFFENCTWNIHKDYAHHFKHGF</sequence>
<evidence type="ECO:0000256" key="2">
    <source>
        <dbReference type="ARBA" id="ARBA00022729"/>
    </source>
</evidence>
<evidence type="ECO:0000256" key="3">
    <source>
        <dbReference type="ARBA" id="ARBA00022737"/>
    </source>
</evidence>
<keyword evidence="3" id="KW-0677">Repeat</keyword>
<reference evidence="5" key="1">
    <citation type="submission" date="2022-01" db="EMBL/GenBank/DDBJ databases">
        <authorList>
            <person name="King R."/>
        </authorList>
    </citation>
    <scope>NUCLEOTIDE SEQUENCE</scope>
</reference>
<keyword evidence="1" id="KW-0433">Leucine-rich repeat</keyword>
<reference evidence="5" key="2">
    <citation type="submission" date="2022-10" db="EMBL/GenBank/DDBJ databases">
        <authorList>
            <consortium name="ENA_rothamsted_submissions"/>
            <consortium name="culmorum"/>
            <person name="King R."/>
        </authorList>
    </citation>
    <scope>NUCLEOTIDE SEQUENCE</scope>
</reference>
<evidence type="ECO:0000256" key="4">
    <source>
        <dbReference type="SAM" id="SignalP"/>
    </source>
</evidence>
<evidence type="ECO:0000256" key="1">
    <source>
        <dbReference type="ARBA" id="ARBA00022614"/>
    </source>
</evidence>
<evidence type="ECO:0000313" key="5">
    <source>
        <dbReference type="EMBL" id="CAG9807423.1"/>
    </source>
</evidence>
<dbReference type="PANTHER" id="PTHR24373">
    <property type="entry name" value="SLIT RELATED LEUCINE-RICH REPEAT NEURONAL PROTEIN"/>
    <property type="match status" value="1"/>
</dbReference>
<dbReference type="AlphaFoldDB" id="A0A9N9WV81"/>
<dbReference type="Proteomes" id="UP001153620">
    <property type="component" value="Chromosome 3"/>
</dbReference>
<name>A0A9N9WV81_9DIPT</name>
<dbReference type="InterPro" id="IPR001611">
    <property type="entry name" value="Leu-rich_rpt"/>
</dbReference>
<dbReference type="GO" id="GO:0031012">
    <property type="term" value="C:extracellular matrix"/>
    <property type="evidence" value="ECO:0007669"/>
    <property type="project" value="TreeGrafter"/>
</dbReference>
<feature type="chain" id="PRO_5040158939" evidence="4">
    <location>
        <begin position="23"/>
        <end position="328"/>
    </location>
</feature>
<dbReference type="InterPro" id="IPR026906">
    <property type="entry name" value="LRR_5"/>
</dbReference>
<dbReference type="SMART" id="SM00369">
    <property type="entry name" value="LRR_TYP"/>
    <property type="match status" value="3"/>
</dbReference>
<dbReference type="SUPFAM" id="SSF52058">
    <property type="entry name" value="L domain-like"/>
    <property type="match status" value="1"/>
</dbReference>
<keyword evidence="6" id="KW-1185">Reference proteome</keyword>
<keyword evidence="2 4" id="KW-0732">Signal</keyword>
<dbReference type="InterPro" id="IPR032675">
    <property type="entry name" value="LRR_dom_sf"/>
</dbReference>
<gene>
    <name evidence="5" type="ORF">CHIRRI_LOCUS10272</name>
</gene>
<protein>
    <submittedName>
        <fullName evidence="5">Uncharacterized protein</fullName>
    </submittedName>
</protein>
<dbReference type="InterPro" id="IPR050328">
    <property type="entry name" value="Dev_Immune_Receptor"/>
</dbReference>
<dbReference type="OrthoDB" id="7739973at2759"/>
<dbReference type="PANTHER" id="PTHR24373:SF370">
    <property type="entry name" value="FISH-LIPS, ISOFORM E"/>
    <property type="match status" value="1"/>
</dbReference>
<accession>A0A9N9WV81</accession>
<dbReference type="PROSITE" id="PS51450">
    <property type="entry name" value="LRR"/>
    <property type="match status" value="2"/>
</dbReference>
<organism evidence="5 6">
    <name type="scientific">Chironomus riparius</name>
    <dbReference type="NCBI Taxonomy" id="315576"/>
    <lineage>
        <taxon>Eukaryota</taxon>
        <taxon>Metazoa</taxon>
        <taxon>Ecdysozoa</taxon>
        <taxon>Arthropoda</taxon>
        <taxon>Hexapoda</taxon>
        <taxon>Insecta</taxon>
        <taxon>Pterygota</taxon>
        <taxon>Neoptera</taxon>
        <taxon>Endopterygota</taxon>
        <taxon>Diptera</taxon>
        <taxon>Nematocera</taxon>
        <taxon>Chironomoidea</taxon>
        <taxon>Chironomidae</taxon>
        <taxon>Chironominae</taxon>
        <taxon>Chironomus</taxon>
    </lineage>
</organism>
<evidence type="ECO:0000313" key="6">
    <source>
        <dbReference type="Proteomes" id="UP001153620"/>
    </source>
</evidence>